<feature type="transmembrane region" description="Helical" evidence="6">
    <location>
        <begin position="263"/>
        <end position="283"/>
    </location>
</feature>
<dbReference type="Gene3D" id="1.10.3730.20">
    <property type="match status" value="1"/>
</dbReference>
<dbReference type="PANTHER" id="PTHR32322">
    <property type="entry name" value="INNER MEMBRANE TRANSPORTER"/>
    <property type="match status" value="1"/>
</dbReference>
<dbReference type="PANTHER" id="PTHR32322:SF9">
    <property type="entry name" value="AMINO-ACID METABOLITE EFFLUX PUMP-RELATED"/>
    <property type="match status" value="1"/>
</dbReference>
<keyword evidence="9" id="KW-1185">Reference proteome</keyword>
<organism evidence="8 9">
    <name type="scientific">Kutzneria buriramensis</name>
    <dbReference type="NCBI Taxonomy" id="1045776"/>
    <lineage>
        <taxon>Bacteria</taxon>
        <taxon>Bacillati</taxon>
        <taxon>Actinomycetota</taxon>
        <taxon>Actinomycetes</taxon>
        <taxon>Pseudonocardiales</taxon>
        <taxon>Pseudonocardiaceae</taxon>
        <taxon>Kutzneria</taxon>
    </lineage>
</organism>
<feature type="transmembrane region" description="Helical" evidence="6">
    <location>
        <begin position="140"/>
        <end position="159"/>
    </location>
</feature>
<dbReference type="OrthoDB" id="9812521at2"/>
<comment type="subcellular location">
    <subcellularLocation>
        <location evidence="1">Membrane</location>
        <topology evidence="1">Multi-pass membrane protein</topology>
    </subcellularLocation>
</comment>
<evidence type="ECO:0000313" key="8">
    <source>
        <dbReference type="EMBL" id="REH54195.1"/>
    </source>
</evidence>
<feature type="transmembrane region" description="Helical" evidence="6">
    <location>
        <begin position="171"/>
        <end position="190"/>
    </location>
</feature>
<evidence type="ECO:0000259" key="7">
    <source>
        <dbReference type="Pfam" id="PF00892"/>
    </source>
</evidence>
<dbReference type="GO" id="GO:0016020">
    <property type="term" value="C:membrane"/>
    <property type="evidence" value="ECO:0007669"/>
    <property type="project" value="UniProtKB-SubCell"/>
</dbReference>
<evidence type="ECO:0000256" key="6">
    <source>
        <dbReference type="SAM" id="Phobius"/>
    </source>
</evidence>
<dbReference type="InterPro" id="IPR037185">
    <property type="entry name" value="EmrE-like"/>
</dbReference>
<comment type="caution">
    <text evidence="8">The sequence shown here is derived from an EMBL/GenBank/DDBJ whole genome shotgun (WGS) entry which is preliminary data.</text>
</comment>
<keyword evidence="3 6" id="KW-0812">Transmembrane</keyword>
<dbReference type="EMBL" id="QUNO01000002">
    <property type="protein sequence ID" value="REH54195.1"/>
    <property type="molecule type" value="Genomic_DNA"/>
</dbReference>
<protein>
    <submittedName>
        <fullName evidence="8">O-acetylserine/cysteine efflux transporter</fullName>
    </submittedName>
</protein>
<feature type="transmembrane region" description="Helical" evidence="6">
    <location>
        <begin position="115"/>
        <end position="134"/>
    </location>
</feature>
<accession>A0A3E0I7S4</accession>
<feature type="transmembrane region" description="Helical" evidence="6">
    <location>
        <begin position="33"/>
        <end position="51"/>
    </location>
</feature>
<dbReference type="InterPro" id="IPR050638">
    <property type="entry name" value="AA-Vitamin_Transporters"/>
</dbReference>
<keyword evidence="5 6" id="KW-0472">Membrane</keyword>
<sequence length="305" mass="32155">MSPRHILAAVLVAATWGVNFVFVDIGLGSFPPLLFLAIRFVVAALPAVLFVGKPQVPWRWVLAVGAATCCFQFGLLFVGMHLGMPAGLSSLVLQAQALFTMLLAVPLLGERPGRWQIVGMAIALSGIALVAVDYGQGSPLLAFLLVLGGAVGWALGNIATRKAAPPDAFRFMVWVSVVPPLPMLLLSLAFEGIGPDLRALSHLSVSALVSVGYVAWMATLVGYGLWGMLIRRYGATVIAPYSLLVPVFGMSSSALVLHEKLSAPRIGAAVLVIVGVSLTSVFGSKLTGWQRSLQASRYGAAHDVR</sequence>
<name>A0A3E0I7S4_9PSEU</name>
<evidence type="ECO:0000256" key="4">
    <source>
        <dbReference type="ARBA" id="ARBA00022989"/>
    </source>
</evidence>
<dbReference type="Proteomes" id="UP000256269">
    <property type="component" value="Unassembled WGS sequence"/>
</dbReference>
<feature type="transmembrane region" description="Helical" evidence="6">
    <location>
        <begin position="202"/>
        <end position="226"/>
    </location>
</feature>
<dbReference type="RefSeq" id="WP_116173585.1">
    <property type="nucleotide sequence ID" value="NZ_CP144375.1"/>
</dbReference>
<dbReference type="SUPFAM" id="SSF103481">
    <property type="entry name" value="Multidrug resistance efflux transporter EmrE"/>
    <property type="match status" value="2"/>
</dbReference>
<feature type="domain" description="EamA" evidence="7">
    <location>
        <begin position="6"/>
        <end position="131"/>
    </location>
</feature>
<feature type="domain" description="EamA" evidence="7">
    <location>
        <begin position="142"/>
        <end position="280"/>
    </location>
</feature>
<evidence type="ECO:0000313" key="9">
    <source>
        <dbReference type="Proteomes" id="UP000256269"/>
    </source>
</evidence>
<evidence type="ECO:0000256" key="1">
    <source>
        <dbReference type="ARBA" id="ARBA00004141"/>
    </source>
</evidence>
<feature type="transmembrane region" description="Helical" evidence="6">
    <location>
        <begin position="238"/>
        <end position="257"/>
    </location>
</feature>
<dbReference type="InterPro" id="IPR000620">
    <property type="entry name" value="EamA_dom"/>
</dbReference>
<evidence type="ECO:0000256" key="5">
    <source>
        <dbReference type="ARBA" id="ARBA00023136"/>
    </source>
</evidence>
<reference evidence="8 9" key="1">
    <citation type="submission" date="2018-08" db="EMBL/GenBank/DDBJ databases">
        <title>Genomic Encyclopedia of Archaeal and Bacterial Type Strains, Phase II (KMG-II): from individual species to whole genera.</title>
        <authorList>
            <person name="Goeker M."/>
        </authorList>
    </citation>
    <scope>NUCLEOTIDE SEQUENCE [LARGE SCALE GENOMIC DNA]</scope>
    <source>
        <strain evidence="8 9">DSM 45791</strain>
    </source>
</reference>
<comment type="similarity">
    <text evidence="2">Belongs to the EamA transporter family.</text>
</comment>
<evidence type="ECO:0000256" key="2">
    <source>
        <dbReference type="ARBA" id="ARBA00007362"/>
    </source>
</evidence>
<keyword evidence="4 6" id="KW-1133">Transmembrane helix</keyword>
<evidence type="ECO:0000256" key="3">
    <source>
        <dbReference type="ARBA" id="ARBA00022692"/>
    </source>
</evidence>
<dbReference type="AlphaFoldDB" id="A0A3E0I7S4"/>
<proteinExistence type="inferred from homology"/>
<feature type="transmembrane region" description="Helical" evidence="6">
    <location>
        <begin position="58"/>
        <end position="80"/>
    </location>
</feature>
<gene>
    <name evidence="8" type="ORF">BCF44_102427</name>
</gene>
<dbReference type="Pfam" id="PF00892">
    <property type="entry name" value="EamA"/>
    <property type="match status" value="2"/>
</dbReference>
<feature type="transmembrane region" description="Helical" evidence="6">
    <location>
        <begin position="86"/>
        <end position="108"/>
    </location>
</feature>